<dbReference type="InterPro" id="IPR027417">
    <property type="entry name" value="P-loop_NTPase"/>
</dbReference>
<protein>
    <submittedName>
        <fullName evidence="1">ImuA family protein</fullName>
    </submittedName>
</protein>
<evidence type="ECO:0000313" key="1">
    <source>
        <dbReference type="EMBL" id="WLR97852.1"/>
    </source>
</evidence>
<evidence type="ECO:0000313" key="2">
    <source>
        <dbReference type="Proteomes" id="UP001234585"/>
    </source>
</evidence>
<dbReference type="EMBL" id="CP132302">
    <property type="protein sequence ID" value="WLR97852.1"/>
    <property type="molecule type" value="Genomic_DNA"/>
</dbReference>
<organism evidence="1 2">
    <name type="scientific">Shinella sumterensis</name>
    <dbReference type="NCBI Taxonomy" id="1967501"/>
    <lineage>
        <taxon>Bacteria</taxon>
        <taxon>Pseudomonadati</taxon>
        <taxon>Pseudomonadota</taxon>
        <taxon>Alphaproteobacteria</taxon>
        <taxon>Hyphomicrobiales</taxon>
        <taxon>Rhizobiaceae</taxon>
        <taxon>Shinella</taxon>
    </lineage>
</organism>
<reference evidence="1 2" key="1">
    <citation type="submission" date="2023-08" db="EMBL/GenBank/DDBJ databases">
        <title>Pathogen: clinical or host-associated sample.</title>
        <authorList>
            <person name="Hergert J."/>
            <person name="Casey R."/>
            <person name="Wagner J."/>
            <person name="Young E.L."/>
            <person name="Oakeson K.F."/>
        </authorList>
    </citation>
    <scope>NUCLEOTIDE SEQUENCE [LARGE SCALE GENOMIC DNA]</scope>
    <source>
        <strain evidence="1 2">1760953</strain>
    </source>
</reference>
<keyword evidence="2" id="KW-1185">Reference proteome</keyword>
<dbReference type="RefSeq" id="WP_306037767.1">
    <property type="nucleotide sequence ID" value="NZ_CP132302.1"/>
</dbReference>
<accession>A0AA50CKU7</accession>
<proteinExistence type="predicted"/>
<dbReference type="AlphaFoldDB" id="A0AA50CKU7"/>
<dbReference type="Gene3D" id="3.40.50.300">
    <property type="entry name" value="P-loop containing nucleotide triphosphate hydrolases"/>
    <property type="match status" value="1"/>
</dbReference>
<gene>
    <name evidence="1" type="ORF">Q9313_02140</name>
</gene>
<sequence>MRTFARPSAVIEELRERISKIESVSARKAESLPFGIAEIDTRLPGGGLAFGALHEFAGGGAGTVDGAAAALMVAGIAARTKGKILWCMSRPDLFAPAVSQAGLHPDRIIWVEADREEDVLASFEEGLSFGGFGAVVGEIVRLPMMISRRLQLAAEKSGTMGLALRRWRRQTEANDYGQPTASVTRWRISQLPSEDLPVAGVGRPRWLAELMRSRAGECAEFCVGACDGKGRLSIFSPMAYGQDQKGRGRWHTAS</sequence>
<name>A0AA50CKU7_9HYPH</name>
<dbReference type="SUPFAM" id="SSF52540">
    <property type="entry name" value="P-loop containing nucleoside triphosphate hydrolases"/>
    <property type="match status" value="1"/>
</dbReference>
<dbReference type="InterPro" id="IPR017026">
    <property type="entry name" value="ImuA"/>
</dbReference>
<dbReference type="Proteomes" id="UP001234585">
    <property type="component" value="Chromosome"/>
</dbReference>
<dbReference type="PIRSF" id="PIRSF034285">
    <property type="entry name" value="UCP034285"/>
    <property type="match status" value="1"/>
</dbReference>